<proteinExistence type="inferred from homology"/>
<organism evidence="3">
    <name type="scientific">Pseudo-nitzschia australis</name>
    <dbReference type="NCBI Taxonomy" id="44445"/>
    <lineage>
        <taxon>Eukaryota</taxon>
        <taxon>Sar</taxon>
        <taxon>Stramenopiles</taxon>
        <taxon>Ochrophyta</taxon>
        <taxon>Bacillariophyta</taxon>
        <taxon>Bacillariophyceae</taxon>
        <taxon>Bacillariophycidae</taxon>
        <taxon>Bacillariales</taxon>
        <taxon>Bacillariaceae</taxon>
        <taxon>Pseudo-nitzschia</taxon>
    </lineage>
</organism>
<dbReference type="Gene3D" id="3.20.20.140">
    <property type="entry name" value="Metal-dependent hydrolases"/>
    <property type="match status" value="1"/>
</dbReference>
<evidence type="ECO:0000259" key="2">
    <source>
        <dbReference type="Pfam" id="PF04909"/>
    </source>
</evidence>
<reference evidence="3" key="1">
    <citation type="submission" date="2021-01" db="EMBL/GenBank/DDBJ databases">
        <authorList>
            <person name="Corre E."/>
            <person name="Pelletier E."/>
            <person name="Niang G."/>
            <person name="Scheremetjew M."/>
            <person name="Finn R."/>
            <person name="Kale V."/>
            <person name="Holt S."/>
            <person name="Cochrane G."/>
            <person name="Meng A."/>
            <person name="Brown T."/>
            <person name="Cohen L."/>
        </authorList>
    </citation>
    <scope>NUCLEOTIDE SEQUENCE</scope>
    <source>
        <strain evidence="3">10249 10 AB</strain>
    </source>
</reference>
<dbReference type="AlphaFoldDB" id="A0A7S4A9L0"/>
<feature type="domain" description="Amidohydrolase-related" evidence="2">
    <location>
        <begin position="186"/>
        <end position="370"/>
    </location>
</feature>
<dbReference type="InterPro" id="IPR052350">
    <property type="entry name" value="Metallo-dep_Lactonases"/>
</dbReference>
<comment type="similarity">
    <text evidence="1">Belongs to the metallo-dependent hydrolases superfamily.</text>
</comment>
<dbReference type="PANTHER" id="PTHR43569:SF2">
    <property type="entry name" value="AMIDOHYDROLASE-RELATED DOMAIN-CONTAINING PROTEIN"/>
    <property type="match status" value="1"/>
</dbReference>
<sequence>MTPSKEKEQSPSSSSSRVIRFFDPHFHVWDITPTIEPEGEDDKTTISGHDGRLFFAPNGSNLYGRTEYEGDVVNGNSNACCSSSEDKPTTTVVHEGGICIEANSVCFVDRPGSELTPKYRQELDWTLDQLENNDSSKKTYRFIACASLESPGIDSWLAEITSKQLQQGGDMLCGIRQILNYQPSWPRNDSLGELLTDERWKRGFRLLAEQEPKLVFDLQLNPSQFEATLVVLRETPGARVVINHAGVPTLADLTNPDKRKVYWDGLGALAECPGVVGIKISMLCYTDPIHWDTNPVVVETVHRIIELFGFRRVAFASNAPVDGKGNSENEETSWPISRVLAAFDAMTASKYTEEERSWLFAEAAKKMYGLRT</sequence>
<dbReference type="SUPFAM" id="SSF51556">
    <property type="entry name" value="Metallo-dependent hydrolases"/>
    <property type="match status" value="1"/>
</dbReference>
<accession>A0A7S4A9L0</accession>
<protein>
    <recommendedName>
        <fullName evidence="2">Amidohydrolase-related domain-containing protein</fullName>
    </recommendedName>
</protein>
<evidence type="ECO:0000256" key="1">
    <source>
        <dbReference type="ARBA" id="ARBA00038310"/>
    </source>
</evidence>
<evidence type="ECO:0000313" key="3">
    <source>
        <dbReference type="EMBL" id="CAE0708060.1"/>
    </source>
</evidence>
<name>A0A7S4A9L0_9STRA</name>
<dbReference type="InterPro" id="IPR006680">
    <property type="entry name" value="Amidohydro-rel"/>
</dbReference>
<dbReference type="GO" id="GO:0016787">
    <property type="term" value="F:hydrolase activity"/>
    <property type="evidence" value="ECO:0007669"/>
    <property type="project" value="InterPro"/>
</dbReference>
<dbReference type="EMBL" id="HBIX01001008">
    <property type="protein sequence ID" value="CAE0708060.1"/>
    <property type="molecule type" value="Transcribed_RNA"/>
</dbReference>
<dbReference type="Pfam" id="PF04909">
    <property type="entry name" value="Amidohydro_2"/>
    <property type="match status" value="1"/>
</dbReference>
<dbReference type="PANTHER" id="PTHR43569">
    <property type="entry name" value="AMIDOHYDROLASE"/>
    <property type="match status" value="1"/>
</dbReference>
<gene>
    <name evidence="3" type="ORF">PAUS00366_LOCUS780</name>
</gene>
<dbReference type="InterPro" id="IPR032466">
    <property type="entry name" value="Metal_Hydrolase"/>
</dbReference>